<accession>A5DAU1</accession>
<dbReference type="Proteomes" id="UP000001997">
    <property type="component" value="Unassembled WGS sequence"/>
</dbReference>
<evidence type="ECO:0000313" key="4">
    <source>
        <dbReference type="Proteomes" id="UP000001997"/>
    </source>
</evidence>
<reference evidence="3 4" key="1">
    <citation type="journal article" date="2009" name="Nature">
        <title>Evolution of pathogenicity and sexual reproduction in eight Candida genomes.</title>
        <authorList>
            <person name="Butler G."/>
            <person name="Rasmussen M.D."/>
            <person name="Lin M.F."/>
            <person name="Santos M.A."/>
            <person name="Sakthikumar S."/>
            <person name="Munro C.A."/>
            <person name="Rheinbay E."/>
            <person name="Grabherr M."/>
            <person name="Forche A."/>
            <person name="Reedy J.L."/>
            <person name="Agrafioti I."/>
            <person name="Arnaud M.B."/>
            <person name="Bates S."/>
            <person name="Brown A.J."/>
            <person name="Brunke S."/>
            <person name="Costanzo M.C."/>
            <person name="Fitzpatrick D.A."/>
            <person name="de Groot P.W."/>
            <person name="Harris D."/>
            <person name="Hoyer L.L."/>
            <person name="Hube B."/>
            <person name="Klis F.M."/>
            <person name="Kodira C."/>
            <person name="Lennard N."/>
            <person name="Logue M.E."/>
            <person name="Martin R."/>
            <person name="Neiman A.M."/>
            <person name="Nikolaou E."/>
            <person name="Quail M.A."/>
            <person name="Quinn J."/>
            <person name="Santos M.C."/>
            <person name="Schmitzberger F.F."/>
            <person name="Sherlock G."/>
            <person name="Shah P."/>
            <person name="Silverstein K.A."/>
            <person name="Skrzypek M.S."/>
            <person name="Soll D."/>
            <person name="Staggs R."/>
            <person name="Stansfield I."/>
            <person name="Stumpf M.P."/>
            <person name="Sudbery P.E."/>
            <person name="Srikantha T."/>
            <person name="Zeng Q."/>
            <person name="Berman J."/>
            <person name="Berriman M."/>
            <person name="Heitman J."/>
            <person name="Gow N.A."/>
            <person name="Lorenz M.C."/>
            <person name="Birren B.W."/>
            <person name="Kellis M."/>
            <person name="Cuomo C.A."/>
        </authorList>
    </citation>
    <scope>NUCLEOTIDE SEQUENCE [LARGE SCALE GENOMIC DNA]</scope>
    <source>
        <strain evidence="4">ATCC 6260 / CBS 566 / DSM 6381 / JCM 1539 / NBRC 10279 / NRRL Y-324</strain>
    </source>
</reference>
<feature type="region of interest" description="Disordered" evidence="1">
    <location>
        <begin position="140"/>
        <end position="161"/>
    </location>
</feature>
<dbReference type="OrthoDB" id="243127at2759"/>
<dbReference type="HOGENOM" id="CLU_515897_0_0_1"/>
<sequence length="528" mass="59886">MSRRSSADFTPFADQSWEHRTSYDSTNIWAPVENTWTMSPRRHSYGDVYPMQIHNLQHPSQMVPNYQQQPQGFQQGGLQSLASSLPEGPNQVRGLQLMTGQLQLNLPSQIQNQNPPNLQTTQFQSPHNYQLQNHNVQPVAPSLTNHQSVPSVSSTHKGSHKDSDLMAKLAMVDDYFMVDHHQRVQVTVDLLNKRFFQEEQFLSDAYQLPKFPIEHNLRTQQLILVAFKAGRIDVFYLPSDVASINVGDIVIVEADRGHDLGKVVKKDISIDEARLLKLLQFQEQQSALSDHDMNSISVKNLHHHSPGQQQNQTPHTLHFPKPVIGLAQQSEILQILNKKQDEEKACRLCLAKIANTTAGHSSGLGNVNTSDLLQMALVDAEYQYDRKKLIFYYSTTKRIDFRDLVRELFRIYKTRIWMCAVIGHPYANQPTTKKSPLSTSPLMASASSFSAPRASNLHGQQAKERHNSWSYPTPEFPATISGFGQYNSQPSPQMNTHVPRRFPRQDHDSSKSNAESFVLKSLVDSINH</sequence>
<evidence type="ECO:0000313" key="3">
    <source>
        <dbReference type="EMBL" id="EDK36298.2"/>
    </source>
</evidence>
<evidence type="ECO:0000256" key="1">
    <source>
        <dbReference type="SAM" id="MobiDB-lite"/>
    </source>
</evidence>
<dbReference type="OMA" id="WSHWERE"/>
<dbReference type="InterPro" id="IPR047767">
    <property type="entry name" value="PSP1-like"/>
</dbReference>
<evidence type="ECO:0000259" key="2">
    <source>
        <dbReference type="PROSITE" id="PS51411"/>
    </source>
</evidence>
<proteinExistence type="predicted"/>
<dbReference type="PROSITE" id="PS51411">
    <property type="entry name" value="PSP1_C"/>
    <property type="match status" value="1"/>
</dbReference>
<dbReference type="PANTHER" id="PTHR43830:SF3">
    <property type="entry name" value="PROTEIN PSP1"/>
    <property type="match status" value="1"/>
</dbReference>
<gene>
    <name evidence="3" type="ORF">PGUG_00396</name>
</gene>
<dbReference type="RefSeq" id="XP_001487019.2">
    <property type="nucleotide sequence ID" value="XM_001486969.1"/>
</dbReference>
<dbReference type="InterPro" id="IPR007557">
    <property type="entry name" value="PSP1_C"/>
</dbReference>
<organism evidence="3 4">
    <name type="scientific">Meyerozyma guilliermondii (strain ATCC 6260 / CBS 566 / DSM 6381 / JCM 1539 / NBRC 10279 / NRRL Y-324)</name>
    <name type="common">Yeast</name>
    <name type="synonym">Candida guilliermondii</name>
    <dbReference type="NCBI Taxonomy" id="294746"/>
    <lineage>
        <taxon>Eukaryota</taxon>
        <taxon>Fungi</taxon>
        <taxon>Dikarya</taxon>
        <taxon>Ascomycota</taxon>
        <taxon>Saccharomycotina</taxon>
        <taxon>Pichiomycetes</taxon>
        <taxon>Debaryomycetaceae</taxon>
        <taxon>Meyerozyma</taxon>
    </lineage>
</organism>
<dbReference type="eggNOG" id="KOG4679">
    <property type="taxonomic scope" value="Eukaryota"/>
</dbReference>
<dbReference type="Pfam" id="PF04468">
    <property type="entry name" value="PSP1"/>
    <property type="match status" value="1"/>
</dbReference>
<dbReference type="AlphaFoldDB" id="A5DAU1"/>
<feature type="domain" description="PSP1 C-terminal" evidence="2">
    <location>
        <begin position="321"/>
        <end position="421"/>
    </location>
</feature>
<feature type="compositionally biased region" description="Polar residues" evidence="1">
    <location>
        <begin position="140"/>
        <end position="156"/>
    </location>
</feature>
<dbReference type="PANTHER" id="PTHR43830">
    <property type="entry name" value="PROTEIN PSP1"/>
    <property type="match status" value="1"/>
</dbReference>
<name>A5DAU1_PICGU</name>
<dbReference type="VEuPathDB" id="FungiDB:PGUG_00396"/>
<dbReference type="EMBL" id="CH408155">
    <property type="protein sequence ID" value="EDK36298.2"/>
    <property type="molecule type" value="Genomic_DNA"/>
</dbReference>
<dbReference type="InParanoid" id="A5DAU1"/>
<feature type="region of interest" description="Disordered" evidence="1">
    <location>
        <begin position="450"/>
        <end position="516"/>
    </location>
</feature>
<dbReference type="GO" id="GO:0005737">
    <property type="term" value="C:cytoplasm"/>
    <property type="evidence" value="ECO:0007669"/>
    <property type="project" value="TreeGrafter"/>
</dbReference>
<dbReference type="GeneID" id="5129188"/>
<dbReference type="KEGG" id="pgu:PGUG_00396"/>
<keyword evidence="4" id="KW-1185">Reference proteome</keyword>
<protein>
    <recommendedName>
        <fullName evidence="2">PSP1 C-terminal domain-containing protein</fullName>
    </recommendedName>
</protein>
<feature type="compositionally biased region" description="Polar residues" evidence="1">
    <location>
        <begin position="482"/>
        <end position="496"/>
    </location>
</feature>